<dbReference type="Pfam" id="PF00078">
    <property type="entry name" value="RVT_1"/>
    <property type="match status" value="2"/>
</dbReference>
<dbReference type="AlphaFoldDB" id="A0A8D2DR89"/>
<dbReference type="Ensembl" id="ENSSVLT00005033370.1">
    <property type="protein sequence ID" value="ENSSVLP00005030046.1"/>
    <property type="gene ID" value="ENSSVLG00005023698.1"/>
</dbReference>
<evidence type="ECO:0000313" key="4">
    <source>
        <dbReference type="Ensembl" id="ENSSVLP00005030046.1"/>
    </source>
</evidence>
<protein>
    <recommendedName>
        <fullName evidence="1">RNA-directed DNA polymerase</fullName>
        <ecNumber evidence="1">2.7.7.49</ecNumber>
    </recommendedName>
</protein>
<evidence type="ECO:0000256" key="2">
    <source>
        <dbReference type="SAM" id="Coils"/>
    </source>
</evidence>
<evidence type="ECO:0000259" key="3">
    <source>
        <dbReference type="PROSITE" id="PS50878"/>
    </source>
</evidence>
<accession>A0A8D2DR89</accession>
<organism evidence="4 5">
    <name type="scientific">Sciurus vulgaris</name>
    <name type="common">Eurasian red squirrel</name>
    <dbReference type="NCBI Taxonomy" id="55149"/>
    <lineage>
        <taxon>Eukaryota</taxon>
        <taxon>Metazoa</taxon>
        <taxon>Chordata</taxon>
        <taxon>Craniata</taxon>
        <taxon>Vertebrata</taxon>
        <taxon>Euteleostomi</taxon>
        <taxon>Mammalia</taxon>
        <taxon>Eutheria</taxon>
        <taxon>Euarchontoglires</taxon>
        <taxon>Glires</taxon>
        <taxon>Rodentia</taxon>
        <taxon>Sciuromorpha</taxon>
        <taxon>Sciuridae</taxon>
        <taxon>Sciurinae</taxon>
        <taxon>Sciurini</taxon>
        <taxon>Sciurus</taxon>
    </lineage>
</organism>
<feature type="coiled-coil region" evidence="2">
    <location>
        <begin position="57"/>
        <end position="84"/>
    </location>
</feature>
<dbReference type="PANTHER" id="PTHR19446">
    <property type="entry name" value="REVERSE TRANSCRIPTASES"/>
    <property type="match status" value="1"/>
</dbReference>
<feature type="domain" description="Reverse transcriptase" evidence="3">
    <location>
        <begin position="435"/>
        <end position="692"/>
    </location>
</feature>
<evidence type="ECO:0000256" key="1">
    <source>
        <dbReference type="ARBA" id="ARBA00012493"/>
    </source>
</evidence>
<keyword evidence="2" id="KW-0175">Coiled coil</keyword>
<dbReference type="SUPFAM" id="SSF56672">
    <property type="entry name" value="DNA/RNA polymerases"/>
    <property type="match status" value="2"/>
</dbReference>
<reference evidence="4" key="1">
    <citation type="submission" date="2025-08" db="UniProtKB">
        <authorList>
            <consortium name="Ensembl"/>
        </authorList>
    </citation>
    <scope>IDENTIFICATION</scope>
</reference>
<evidence type="ECO:0000313" key="5">
    <source>
        <dbReference type="Proteomes" id="UP000694564"/>
    </source>
</evidence>
<feature type="domain" description="Reverse transcriptase" evidence="3">
    <location>
        <begin position="144"/>
        <end position="433"/>
    </location>
</feature>
<dbReference type="EC" id="2.7.7.49" evidence="1"/>
<reference evidence="4" key="2">
    <citation type="submission" date="2025-09" db="UniProtKB">
        <authorList>
            <consortium name="Ensembl"/>
        </authorList>
    </citation>
    <scope>IDENTIFICATION</scope>
</reference>
<proteinExistence type="predicted"/>
<dbReference type="InterPro" id="IPR043502">
    <property type="entry name" value="DNA/RNA_pol_sf"/>
</dbReference>
<sequence>MLNNMLLYDEWITEDIKKEIKKFLEVNENKETSYQNLWDTMKAVLRGKFISWSAFNKRSKTQQINNLTLQLKALEKEEQNSTKSSRRQEIDINNLNRPISSTEIEEVIKSLPTKKSPGPDGFSAEFYKTFKEELIPILLKVFHKIEEEGTLPNSFYEANITLIPKPDRDSSRKENFRPISLMNIDAKILNKILANRIQKHIKKIVHHDQVGFIPGMQGWFNIRKSINVIHHINRLKVKNHMIISIDAEKAFDKIQHPFMLKTLEQIGIVGTFLNIEIVKLRAEINEIETKETIQKIDKINSWFFEKINKIDKPLATLTKRRREKTQITKIRNEQGNITTDRMEIQNIIRSYFENLYSNKIENFEDINRFLETYELPKLNEEDINNLNRPISSTEIEEVIKSLPTKKSPGPDGFSAEFYKTFKEELIPILLKVFHKIEEEGTLPNSFYEANITLIPKPDRDSSRKENFRPISLMNIDIVHHDQVGFIPRMQGWFHIRKSINVIHHINRLKVKNHMIISIDAEKAFDKIQHPFMLKTLEKIGIVGTFLNIVKAIYAKPMANIILNGEKLKAFPLKTGTRQGCPLSPLLFNIVLETLARAIRQTKEIKGIRIGKEELKLSLFADDMIIYLEEPGNSTRKLLELISDFSKVAGYNFNAHKSNAFLYISDESSEREIRKTTPFTIASKKIKYLGINLTKEVKDLYNENYTTLKKEIKEHLRRWKDLPCSWIGRINIVKMAILPKVLYKFNAIPIKIPMTYLTEIEQAIMKFIWKNKKPRIAKAILSRKSETGGIAIPDLQLYYKAIVTKTAWYWYQNRKVDQWYRIEDTDTNPNKYNFLILDKGAKNMQWRKDSLFNKWCWENWKSICNRMKLNPYLSPCTKLNSKWIKDLGIRPETLHLIEEKVGPNLHLVGLGPDFLNRTPIAQEIKARINHWDRFKLKSFLSAKETISNAKKEPTEWENIFANHTSDRALISRIYKELKKLYSKNSNSPVNKWAKEMNRHFTEEDLQAINKHMEKCSTSLVIREMQIKTTLRFHLTPIRMAIIKNTSNNRCWRGCGEKGTLIHCWWGCKLVQPLWKAVWRFLRKLGMEPPFDPAIPLLGLYPKDLKSAYYRNTATSMFIAAQFTIARLWNQPRCPSIDEWIKKLWYIYTMEYYSAIKNDKIMTFAGKWMKLENIMLSEISQSQKAKGRMISLIMEKKRRLKLAFITIYYPNTINSIFSQHVRNLSKMLHKYQL</sequence>
<dbReference type="InterPro" id="IPR000477">
    <property type="entry name" value="RT_dom"/>
</dbReference>
<keyword evidence="5" id="KW-1185">Reference proteome</keyword>
<dbReference type="GO" id="GO:0003964">
    <property type="term" value="F:RNA-directed DNA polymerase activity"/>
    <property type="evidence" value="ECO:0007669"/>
    <property type="project" value="UniProtKB-EC"/>
</dbReference>
<dbReference type="PROSITE" id="PS50878">
    <property type="entry name" value="RT_POL"/>
    <property type="match status" value="2"/>
</dbReference>
<dbReference type="Proteomes" id="UP000694564">
    <property type="component" value="Chromosome 16"/>
</dbReference>
<name>A0A8D2DR89_SCIVU</name>
<dbReference type="CDD" id="cd01650">
    <property type="entry name" value="RT_nLTR_like"/>
    <property type="match status" value="2"/>
</dbReference>
<dbReference type="GeneTree" id="ENSGT01150000286925"/>